<dbReference type="GO" id="GO:0006534">
    <property type="term" value="P:cysteine metabolic process"/>
    <property type="evidence" value="ECO:0007669"/>
    <property type="project" value="InterPro"/>
</dbReference>
<name>A0A3M0BSS6_9PROT</name>
<evidence type="ECO:0000313" key="8">
    <source>
        <dbReference type="EMBL" id="RMB00584.1"/>
    </source>
</evidence>
<dbReference type="Gene3D" id="3.40.640.10">
    <property type="entry name" value="Type I PLP-dependent aspartate aminotransferase-like (Major domain)"/>
    <property type="match status" value="1"/>
</dbReference>
<evidence type="ECO:0000256" key="5">
    <source>
        <dbReference type="ARBA" id="ARBA00022898"/>
    </source>
</evidence>
<evidence type="ECO:0000256" key="2">
    <source>
        <dbReference type="ARBA" id="ARBA00010447"/>
    </source>
</evidence>
<evidence type="ECO:0000313" key="9">
    <source>
        <dbReference type="Proteomes" id="UP000271227"/>
    </source>
</evidence>
<dbReference type="Pfam" id="PF00266">
    <property type="entry name" value="Aminotran_5"/>
    <property type="match status" value="1"/>
</dbReference>
<dbReference type="InterPro" id="IPR015421">
    <property type="entry name" value="PyrdxlP-dep_Trfase_major"/>
</dbReference>
<dbReference type="OrthoDB" id="9804366at2"/>
<dbReference type="Proteomes" id="UP000271227">
    <property type="component" value="Unassembled WGS sequence"/>
</dbReference>
<dbReference type="NCBIfam" id="TIGR01979">
    <property type="entry name" value="sufS"/>
    <property type="match status" value="1"/>
</dbReference>
<sequence length="418" mass="45596">MTAPQTRFMPFDVEAARRDFPILSETVYGKRLSFLDSAASAQKPRSVIAAEVDLYEHSYANIHRGVYKFSQDATEAYEGAREKARAFINARSASECLFVRGATEGINLVAQTWGRQNIGAGDEIILTWLEHHSNIVPWQMLAEEKGAVIRVVPLMDDGTVDMDAYRALLNERTKLVAVAHISNSIGTVLPVGEMIDLAHSAGAVTLIDGCQAAPHMRLDMQALEADFYAFSAHKMYGPTGIGVLYGKEALLDAMPPWQGGGDMISTVSFEGTTYNDLPYKFEAGTPNIAGGIAFGAAIEYLKQLDFDALHAHEMDLLNYATEKLSSFNSLRIIGPDPLTGTQKGALISFVMECAHPHDIGTILDRQGVAVRAGHHCAQPVMDRFGIPGTVRVSFGLYNTRKDVDQLADGLQKVIELFG</sequence>
<comment type="catalytic activity">
    <reaction evidence="6">
        <text>(sulfur carrier)-H + L-cysteine = (sulfur carrier)-SH + L-alanine</text>
        <dbReference type="Rhea" id="RHEA:43892"/>
        <dbReference type="Rhea" id="RHEA-COMP:14737"/>
        <dbReference type="Rhea" id="RHEA-COMP:14739"/>
        <dbReference type="ChEBI" id="CHEBI:29917"/>
        <dbReference type="ChEBI" id="CHEBI:35235"/>
        <dbReference type="ChEBI" id="CHEBI:57972"/>
        <dbReference type="ChEBI" id="CHEBI:64428"/>
        <dbReference type="EC" id="2.8.1.7"/>
    </reaction>
</comment>
<feature type="domain" description="Aminotransferase class V" evidence="7">
    <location>
        <begin position="34"/>
        <end position="406"/>
    </location>
</feature>
<dbReference type="GO" id="GO:0030170">
    <property type="term" value="F:pyridoxal phosphate binding"/>
    <property type="evidence" value="ECO:0007669"/>
    <property type="project" value="InterPro"/>
</dbReference>
<evidence type="ECO:0000259" key="7">
    <source>
        <dbReference type="Pfam" id="PF00266"/>
    </source>
</evidence>
<dbReference type="PANTHER" id="PTHR43586:SF8">
    <property type="entry name" value="CYSTEINE DESULFURASE 1, CHLOROPLASTIC"/>
    <property type="match status" value="1"/>
</dbReference>
<comment type="similarity">
    <text evidence="2">Belongs to the class-V pyridoxal-phosphate-dependent aminotransferase family. Csd subfamily.</text>
</comment>
<dbReference type="EC" id="2.8.1.7" evidence="3"/>
<dbReference type="GO" id="GO:0016829">
    <property type="term" value="F:lyase activity"/>
    <property type="evidence" value="ECO:0007669"/>
    <property type="project" value="UniProtKB-KW"/>
</dbReference>
<evidence type="ECO:0000256" key="1">
    <source>
        <dbReference type="ARBA" id="ARBA00001933"/>
    </source>
</evidence>
<dbReference type="EMBL" id="REFR01000017">
    <property type="protein sequence ID" value="RMB00584.1"/>
    <property type="molecule type" value="Genomic_DNA"/>
</dbReference>
<dbReference type="FunCoup" id="A0A3M0BSS6">
    <property type="interactions" value="498"/>
</dbReference>
<dbReference type="RefSeq" id="WP_121940406.1">
    <property type="nucleotide sequence ID" value="NZ_REFR01000017.1"/>
</dbReference>
<keyword evidence="8" id="KW-0456">Lyase</keyword>
<keyword evidence="9" id="KW-1185">Reference proteome</keyword>
<dbReference type="CDD" id="cd06453">
    <property type="entry name" value="SufS_like"/>
    <property type="match status" value="1"/>
</dbReference>
<dbReference type="InterPro" id="IPR000192">
    <property type="entry name" value="Aminotrans_V_dom"/>
</dbReference>
<keyword evidence="5" id="KW-0663">Pyridoxal phosphate</keyword>
<dbReference type="InterPro" id="IPR015424">
    <property type="entry name" value="PyrdxlP-dep_Trfase"/>
</dbReference>
<reference evidence="8 9" key="1">
    <citation type="submission" date="2018-10" db="EMBL/GenBank/DDBJ databases">
        <title>Genomic Encyclopedia of Archaeal and Bacterial Type Strains, Phase II (KMG-II): from individual species to whole genera.</title>
        <authorList>
            <person name="Goeker M."/>
        </authorList>
    </citation>
    <scope>NUCLEOTIDE SEQUENCE [LARGE SCALE GENOMIC DNA]</scope>
    <source>
        <strain evidence="8 9">DSM 25217</strain>
    </source>
</reference>
<evidence type="ECO:0000256" key="4">
    <source>
        <dbReference type="ARBA" id="ARBA00022679"/>
    </source>
</evidence>
<dbReference type="GO" id="GO:0031071">
    <property type="term" value="F:cysteine desulfurase activity"/>
    <property type="evidence" value="ECO:0007669"/>
    <property type="project" value="UniProtKB-EC"/>
</dbReference>
<organism evidence="8 9">
    <name type="scientific">Eilatimonas milleporae</name>
    <dbReference type="NCBI Taxonomy" id="911205"/>
    <lineage>
        <taxon>Bacteria</taxon>
        <taxon>Pseudomonadati</taxon>
        <taxon>Pseudomonadota</taxon>
        <taxon>Alphaproteobacteria</taxon>
        <taxon>Kordiimonadales</taxon>
        <taxon>Kordiimonadaceae</taxon>
        <taxon>Eilatimonas</taxon>
    </lineage>
</organism>
<dbReference type="InParanoid" id="A0A3M0BSS6"/>
<dbReference type="Gene3D" id="3.90.1150.10">
    <property type="entry name" value="Aspartate Aminotransferase, domain 1"/>
    <property type="match status" value="1"/>
</dbReference>
<comment type="cofactor">
    <cofactor evidence="1">
        <name>pyridoxal 5'-phosphate</name>
        <dbReference type="ChEBI" id="CHEBI:597326"/>
    </cofactor>
</comment>
<dbReference type="InterPro" id="IPR010970">
    <property type="entry name" value="Cys_dSase_SufS"/>
</dbReference>
<dbReference type="InterPro" id="IPR015422">
    <property type="entry name" value="PyrdxlP-dep_Trfase_small"/>
</dbReference>
<keyword evidence="4" id="KW-0808">Transferase</keyword>
<evidence type="ECO:0000256" key="3">
    <source>
        <dbReference type="ARBA" id="ARBA00012239"/>
    </source>
</evidence>
<dbReference type="SUPFAM" id="SSF53383">
    <property type="entry name" value="PLP-dependent transferases"/>
    <property type="match status" value="1"/>
</dbReference>
<dbReference type="PANTHER" id="PTHR43586">
    <property type="entry name" value="CYSTEINE DESULFURASE"/>
    <property type="match status" value="1"/>
</dbReference>
<accession>A0A3M0BSS6</accession>
<proteinExistence type="inferred from homology"/>
<dbReference type="AlphaFoldDB" id="A0A3M0BSS6"/>
<evidence type="ECO:0000256" key="6">
    <source>
        <dbReference type="ARBA" id="ARBA00050776"/>
    </source>
</evidence>
<gene>
    <name evidence="8" type="ORF">BXY39_3772</name>
</gene>
<comment type="caution">
    <text evidence="8">The sequence shown here is derived from an EMBL/GenBank/DDBJ whole genome shotgun (WGS) entry which is preliminary data.</text>
</comment>
<protein>
    <recommendedName>
        <fullName evidence="3">cysteine desulfurase</fullName>
        <ecNumber evidence="3">2.8.1.7</ecNumber>
    </recommendedName>
</protein>